<accession>A0A362X4Q2</accession>
<feature type="transmembrane region" description="Helical" evidence="1">
    <location>
        <begin position="26"/>
        <end position="50"/>
    </location>
</feature>
<dbReference type="EMBL" id="PVEO01000001">
    <property type="protein sequence ID" value="PQV51724.1"/>
    <property type="molecule type" value="Genomic_DNA"/>
</dbReference>
<keyword evidence="1" id="KW-0472">Membrane</keyword>
<organism evidence="2 3">
    <name type="scientific">Jejuia pallidilutea</name>
    <dbReference type="NCBI Taxonomy" id="504487"/>
    <lineage>
        <taxon>Bacteria</taxon>
        <taxon>Pseudomonadati</taxon>
        <taxon>Bacteroidota</taxon>
        <taxon>Flavobacteriia</taxon>
        <taxon>Flavobacteriales</taxon>
        <taxon>Flavobacteriaceae</taxon>
        <taxon>Jejuia</taxon>
    </lineage>
</organism>
<evidence type="ECO:0000313" key="3">
    <source>
        <dbReference type="Proteomes" id="UP000251545"/>
    </source>
</evidence>
<protein>
    <submittedName>
        <fullName evidence="2">Uncharacterized protein</fullName>
    </submittedName>
</protein>
<evidence type="ECO:0000256" key="1">
    <source>
        <dbReference type="SAM" id="Phobius"/>
    </source>
</evidence>
<feature type="transmembrane region" description="Helical" evidence="1">
    <location>
        <begin position="62"/>
        <end position="80"/>
    </location>
</feature>
<keyword evidence="1" id="KW-0812">Transmembrane</keyword>
<proteinExistence type="predicted"/>
<name>A0A362X4Q2_9FLAO</name>
<gene>
    <name evidence="2" type="ORF">CLV33_101652</name>
</gene>
<keyword evidence="1" id="KW-1133">Transmembrane helix</keyword>
<evidence type="ECO:0000313" key="2">
    <source>
        <dbReference type="EMBL" id="PQV51724.1"/>
    </source>
</evidence>
<dbReference type="Proteomes" id="UP000251545">
    <property type="component" value="Unassembled WGS sequence"/>
</dbReference>
<feature type="transmembrane region" description="Helical" evidence="1">
    <location>
        <begin position="101"/>
        <end position="122"/>
    </location>
</feature>
<sequence length="125" mass="14976">MTIFDIFFFNLVQHYKTKKRKNAIKIATFYVSFLQCCLLLLLGVFFAGFFKQMQVDVMSASKGWILFILSVLVVFFKNWMQYSGRKRNLLHVKMLKRKKQTYNIWVLWLLPFIILGLIYTLFQAI</sequence>
<comment type="caution">
    <text evidence="2">The sequence shown here is derived from an EMBL/GenBank/DDBJ whole genome shotgun (WGS) entry which is preliminary data.</text>
</comment>
<dbReference type="AlphaFoldDB" id="A0A362X4Q2"/>
<reference evidence="2 3" key="1">
    <citation type="submission" date="2018-02" db="EMBL/GenBank/DDBJ databases">
        <title>Genomic Encyclopedia of Archaeal and Bacterial Type Strains, Phase II (KMG-II): from individual species to whole genera.</title>
        <authorList>
            <person name="Goeker M."/>
        </authorList>
    </citation>
    <scope>NUCLEOTIDE SEQUENCE [LARGE SCALE GENOMIC DNA]</scope>
    <source>
        <strain evidence="2 3">DSM 21165</strain>
    </source>
</reference>